<accession>A0ACC0IIV3</accession>
<dbReference type="EMBL" id="CM045763">
    <property type="protein sequence ID" value="KAI8023766.1"/>
    <property type="molecule type" value="Genomic_DNA"/>
</dbReference>
<dbReference type="Proteomes" id="UP001060215">
    <property type="component" value="Chromosome 6"/>
</dbReference>
<evidence type="ECO:0000313" key="2">
    <source>
        <dbReference type="Proteomes" id="UP001060215"/>
    </source>
</evidence>
<reference evidence="1 2" key="1">
    <citation type="journal article" date="2022" name="Plant J.">
        <title>Chromosome-level genome of Camellia lanceoleosa provides a valuable resource for understanding genome evolution and self-incompatibility.</title>
        <authorList>
            <person name="Gong W."/>
            <person name="Xiao S."/>
            <person name="Wang L."/>
            <person name="Liao Z."/>
            <person name="Chang Y."/>
            <person name="Mo W."/>
            <person name="Hu G."/>
            <person name="Li W."/>
            <person name="Zhao G."/>
            <person name="Zhu H."/>
            <person name="Hu X."/>
            <person name="Ji K."/>
            <person name="Xiang X."/>
            <person name="Song Q."/>
            <person name="Yuan D."/>
            <person name="Jin S."/>
            <person name="Zhang L."/>
        </authorList>
    </citation>
    <scope>NUCLEOTIDE SEQUENCE [LARGE SCALE GENOMIC DNA]</scope>
    <source>
        <strain evidence="1">SQ_2022a</strain>
    </source>
</reference>
<comment type="caution">
    <text evidence="1">The sequence shown here is derived from an EMBL/GenBank/DDBJ whole genome shotgun (WGS) entry which is preliminary data.</text>
</comment>
<proteinExistence type="predicted"/>
<organism evidence="1 2">
    <name type="scientific">Camellia lanceoleosa</name>
    <dbReference type="NCBI Taxonomy" id="1840588"/>
    <lineage>
        <taxon>Eukaryota</taxon>
        <taxon>Viridiplantae</taxon>
        <taxon>Streptophyta</taxon>
        <taxon>Embryophyta</taxon>
        <taxon>Tracheophyta</taxon>
        <taxon>Spermatophyta</taxon>
        <taxon>Magnoliopsida</taxon>
        <taxon>eudicotyledons</taxon>
        <taxon>Gunneridae</taxon>
        <taxon>Pentapetalae</taxon>
        <taxon>asterids</taxon>
        <taxon>Ericales</taxon>
        <taxon>Theaceae</taxon>
        <taxon>Camellia</taxon>
    </lineage>
</organism>
<keyword evidence="2" id="KW-1185">Reference proteome</keyword>
<name>A0ACC0IIV3_9ERIC</name>
<evidence type="ECO:0000313" key="1">
    <source>
        <dbReference type="EMBL" id="KAI8023766.1"/>
    </source>
</evidence>
<protein>
    <submittedName>
        <fullName evidence="1">Calcium-transporting ATPase 7, plasma membrane-type</fullName>
    </submittedName>
</protein>
<sequence length="78" mass="8300">MSVASPIAHTTLIYHDDALITQDFHIKGEGQVFFGLTCAQWFFNIFVGFLGKPIAAGIKMIGVDTSGGNVSLHESGSS</sequence>
<gene>
    <name evidence="1" type="ORF">LOK49_LG03G02764</name>
</gene>